<gene>
    <name evidence="6" type="ORF">GCM10023209_28500</name>
</gene>
<feature type="domain" description="Calcineurin-like phosphoesterase" evidence="4">
    <location>
        <begin position="20"/>
        <end position="255"/>
    </location>
</feature>
<dbReference type="PRINTS" id="PR01607">
    <property type="entry name" value="APYRASEFAMLY"/>
</dbReference>
<keyword evidence="3" id="KW-0378">Hydrolase</keyword>
<evidence type="ECO:0000256" key="2">
    <source>
        <dbReference type="ARBA" id="ARBA00022729"/>
    </source>
</evidence>
<dbReference type="PANTHER" id="PTHR11575:SF6">
    <property type="entry name" value="2',3'-CYCLIC-NUCLEOTIDE 2'-PHOSPHODIESTERASE_3'-NUCLEOTIDASE"/>
    <property type="match status" value="1"/>
</dbReference>
<dbReference type="Proteomes" id="UP001499910">
    <property type="component" value="Unassembled WGS sequence"/>
</dbReference>
<proteinExistence type="inferred from homology"/>
<dbReference type="InterPro" id="IPR036907">
    <property type="entry name" value="5'-Nucleotdase_C_sf"/>
</dbReference>
<evidence type="ECO:0000313" key="7">
    <source>
        <dbReference type="Proteomes" id="UP001499910"/>
    </source>
</evidence>
<dbReference type="SUPFAM" id="SSF56300">
    <property type="entry name" value="Metallo-dependent phosphatases"/>
    <property type="match status" value="1"/>
</dbReference>
<keyword evidence="2" id="KW-0732">Signal</keyword>
<dbReference type="Gene3D" id="3.60.21.10">
    <property type="match status" value="1"/>
</dbReference>
<name>A0ABP9LKG4_9RHOB</name>
<evidence type="ECO:0000259" key="5">
    <source>
        <dbReference type="Pfam" id="PF02872"/>
    </source>
</evidence>
<evidence type="ECO:0000256" key="3">
    <source>
        <dbReference type="RuleBase" id="RU362119"/>
    </source>
</evidence>
<dbReference type="Pfam" id="PF02872">
    <property type="entry name" value="5_nucleotid_C"/>
    <property type="match status" value="1"/>
</dbReference>
<accession>A0ABP9LKG4</accession>
<dbReference type="Pfam" id="PF00149">
    <property type="entry name" value="Metallophos"/>
    <property type="match status" value="1"/>
</dbReference>
<organism evidence="6 7">
    <name type="scientific">[Roseibacterium] beibuensis</name>
    <dbReference type="NCBI Taxonomy" id="1193142"/>
    <lineage>
        <taxon>Bacteria</taxon>
        <taxon>Pseudomonadati</taxon>
        <taxon>Pseudomonadota</taxon>
        <taxon>Alphaproteobacteria</taxon>
        <taxon>Rhodobacterales</taxon>
        <taxon>Roseobacteraceae</taxon>
        <taxon>Roseicyclus</taxon>
    </lineage>
</organism>
<dbReference type="InterPro" id="IPR008334">
    <property type="entry name" value="5'-Nucleotdase_C"/>
</dbReference>
<reference evidence="7" key="1">
    <citation type="journal article" date="2019" name="Int. J. Syst. Evol. Microbiol.">
        <title>The Global Catalogue of Microorganisms (GCM) 10K type strain sequencing project: providing services to taxonomists for standard genome sequencing and annotation.</title>
        <authorList>
            <consortium name="The Broad Institute Genomics Platform"/>
            <consortium name="The Broad Institute Genome Sequencing Center for Infectious Disease"/>
            <person name="Wu L."/>
            <person name="Ma J."/>
        </authorList>
    </citation>
    <scope>NUCLEOTIDE SEQUENCE [LARGE SCALE GENOMIC DNA]</scope>
    <source>
        <strain evidence="7">JCM 18015</strain>
    </source>
</reference>
<sequence>MTLRSNTSGEATDDAVPVHLRVLATSDLHAHLLPFNYYRDQPDPAVGLMRVAERIVAERAGAANTLLLDNGDTLQGAPLGDAWLDDLRPTGRAHPMFAAMNALGYDAATLGNHDFDFGLEALETALGTAEFPVILANVRRRQGASRWPSRVILTRDVADTAGNTHDLRIGLVGVAPPQIAKWGRARLGDTIEVTDIADTVAVEVAALHREGADLVIVLAHSGLGAEHPEPGMENAATVVAALPGVDAVIAGHSHRVFPEAETTGARIVQPGAFGSHLGRIDLTLARQNGVWAITGSTARTFPISERPGIGLRGVLRRHPGLRPILWTDHRAVRHYTDRPLGQTAVPLETFFSFLAPCAATQIVADAQRHAAQELLADRPDLSGLPLLSAVAPFKSGGRGGPGNYTDIPAGPLRLRNAADLYIYPNQLCILRMTGAGIVAWLERTASLFRQITPLGPDATPQPMIDHAFAGYNFDRIEGLGYRFDLSQPPRTNAEGDEIFNTPGRVRDLCHADGRPVVPEDTFLIVTNSYRAAGGGHFPACAEAETVVTSPATVRDAVIEAIATAKHPITPRPTDHFGFTPLGNTPVLFETGPDAAAHAERAQALGLTPLGLQSSGFFGFRLDL</sequence>
<dbReference type="RefSeq" id="WP_259549479.1">
    <property type="nucleotide sequence ID" value="NZ_BAABHW010000004.1"/>
</dbReference>
<comment type="caution">
    <text evidence="6">The sequence shown here is derived from an EMBL/GenBank/DDBJ whole genome shotgun (WGS) entry which is preliminary data.</text>
</comment>
<dbReference type="SUPFAM" id="SSF55816">
    <property type="entry name" value="5'-nucleotidase (syn. UDP-sugar hydrolase), C-terminal domain"/>
    <property type="match status" value="1"/>
</dbReference>
<dbReference type="PANTHER" id="PTHR11575">
    <property type="entry name" value="5'-NUCLEOTIDASE-RELATED"/>
    <property type="match status" value="1"/>
</dbReference>
<protein>
    <submittedName>
        <fullName evidence="6">Bifunctional 2',3'-cyclic-nucleotide 2'-phosphodiesterase/3'-nucleotidase</fullName>
    </submittedName>
</protein>
<dbReference type="InterPro" id="IPR029052">
    <property type="entry name" value="Metallo-depent_PP-like"/>
</dbReference>
<dbReference type="Gene3D" id="3.90.780.10">
    <property type="entry name" value="5'-Nucleotidase, C-terminal domain"/>
    <property type="match status" value="1"/>
</dbReference>
<dbReference type="PROSITE" id="PS00785">
    <property type="entry name" value="5_NUCLEOTIDASE_1"/>
    <property type="match status" value="1"/>
</dbReference>
<keyword evidence="3" id="KW-0547">Nucleotide-binding</keyword>
<comment type="similarity">
    <text evidence="1 3">Belongs to the 5'-nucleotidase family.</text>
</comment>
<dbReference type="InterPro" id="IPR006179">
    <property type="entry name" value="5_nucleotidase/apyrase"/>
</dbReference>
<dbReference type="InterPro" id="IPR006146">
    <property type="entry name" value="5'-Nucleotdase_CS"/>
</dbReference>
<dbReference type="InterPro" id="IPR004843">
    <property type="entry name" value="Calcineurin-like_PHP"/>
</dbReference>
<keyword evidence="7" id="KW-1185">Reference proteome</keyword>
<evidence type="ECO:0000313" key="6">
    <source>
        <dbReference type="EMBL" id="GAA5077838.1"/>
    </source>
</evidence>
<feature type="domain" description="5'-Nucleotidase C-terminal" evidence="5">
    <location>
        <begin position="351"/>
        <end position="541"/>
    </location>
</feature>
<evidence type="ECO:0000259" key="4">
    <source>
        <dbReference type="Pfam" id="PF00149"/>
    </source>
</evidence>
<dbReference type="NCBIfam" id="NF006938">
    <property type="entry name" value="PRK09420.1"/>
    <property type="match status" value="1"/>
</dbReference>
<evidence type="ECO:0000256" key="1">
    <source>
        <dbReference type="ARBA" id="ARBA00006654"/>
    </source>
</evidence>
<dbReference type="EMBL" id="BAABHW010000004">
    <property type="protein sequence ID" value="GAA5077838.1"/>
    <property type="molecule type" value="Genomic_DNA"/>
</dbReference>